<sequence>MNKLFKRDFKMVVIGQIISLFGNAILRFALPLYLLRETDSSSLFGAVTACAFIPMVIFSLFGGVIADRKNKRNIMVALDFTTAAVILIFSFALEKVLLVPLMIAVLMILYGISGIYQPAVQASIPLIVEKQFLMQGNAVINMVSTLAGLLGPIIGGVLFGAFGIMPILFISVGCFVFSAVMEIFIHIPFEKNTDGKSIFGAVGSDLSDSFQFIKNEKPIFLSVLGILALFNLILSAMMLVGIPVIVVQILGMSDTALGITQGAMGLGGLAGGIIAGAAAKKIRLKSGYIFLIICSLAAFFMGISVFEAVPKIIGYFIITAVSFGAMCASTMFSVSMMTAAQQQTPPHLLGKIMAVIIAVSGCSQPVGQAVYGVLFDAFADKPYLITTGAAILAMTVSLYSKKVFAVLEKESAVK</sequence>
<dbReference type="Proteomes" id="UP000304953">
    <property type="component" value="Unassembled WGS sequence"/>
</dbReference>
<proteinExistence type="predicted"/>
<organism evidence="1 2">
    <name type="scientific">Petralouisia muris</name>
    <dbReference type="NCBI Taxonomy" id="3032872"/>
    <lineage>
        <taxon>Bacteria</taxon>
        <taxon>Bacillati</taxon>
        <taxon>Bacillota</taxon>
        <taxon>Clostridia</taxon>
        <taxon>Lachnospirales</taxon>
        <taxon>Lachnospiraceae</taxon>
        <taxon>Petralouisia</taxon>
    </lineage>
</organism>
<reference evidence="1" key="1">
    <citation type="submission" date="2019-04" db="EMBL/GenBank/DDBJ databases">
        <title>Microbes associate with the intestines of laboratory mice.</title>
        <authorList>
            <person name="Navarre W."/>
            <person name="Wong E."/>
            <person name="Huang K."/>
            <person name="Tropini C."/>
            <person name="Ng K."/>
            <person name="Yu B."/>
        </authorList>
    </citation>
    <scope>NUCLEOTIDE SEQUENCE</scope>
    <source>
        <strain evidence="1">NM01_1-7b</strain>
    </source>
</reference>
<accession>A0AC61RNT3</accession>
<evidence type="ECO:0000313" key="1">
    <source>
        <dbReference type="EMBL" id="TGY89446.1"/>
    </source>
</evidence>
<gene>
    <name evidence="1" type="ORF">E5329_24915</name>
</gene>
<evidence type="ECO:0000313" key="2">
    <source>
        <dbReference type="Proteomes" id="UP000304953"/>
    </source>
</evidence>
<keyword evidence="2" id="KW-1185">Reference proteome</keyword>
<name>A0AC61RNT3_9FIRM</name>
<dbReference type="EMBL" id="SRYA01000090">
    <property type="protein sequence ID" value="TGY89446.1"/>
    <property type="molecule type" value="Genomic_DNA"/>
</dbReference>
<protein>
    <submittedName>
        <fullName evidence="1">MFS transporter</fullName>
    </submittedName>
</protein>
<comment type="caution">
    <text evidence="1">The sequence shown here is derived from an EMBL/GenBank/DDBJ whole genome shotgun (WGS) entry which is preliminary data.</text>
</comment>